<dbReference type="PROSITE" id="PS51371">
    <property type="entry name" value="CBS"/>
    <property type="match status" value="2"/>
</dbReference>
<evidence type="ECO:0000313" key="5">
    <source>
        <dbReference type="EMBL" id="KAA8491064.1"/>
    </source>
</evidence>
<dbReference type="PANTHER" id="PTHR13780">
    <property type="entry name" value="AMP-ACTIVATED PROTEIN KINASE, GAMMA REGULATORY SUBUNIT"/>
    <property type="match status" value="1"/>
</dbReference>
<dbReference type="AlphaFoldDB" id="A0A5J4YJY1"/>
<reference evidence="6" key="1">
    <citation type="journal article" date="2019" name="Nat. Commun.">
        <title>Expansion of phycobilisome linker gene families in mesophilic red algae.</title>
        <authorList>
            <person name="Lee J."/>
            <person name="Kim D."/>
            <person name="Bhattacharya D."/>
            <person name="Yoon H.S."/>
        </authorList>
    </citation>
    <scope>NUCLEOTIDE SEQUENCE [LARGE SCALE GENOMIC DNA]</scope>
    <source>
        <strain evidence="6">CCMP 1328</strain>
    </source>
</reference>
<name>A0A5J4YJY1_PORPP</name>
<evidence type="ECO:0000256" key="3">
    <source>
        <dbReference type="PROSITE-ProRule" id="PRU00703"/>
    </source>
</evidence>
<keyword evidence="1" id="KW-0677">Repeat</keyword>
<dbReference type="Proteomes" id="UP000324585">
    <property type="component" value="Unassembled WGS sequence"/>
</dbReference>
<dbReference type="OrthoDB" id="2415987at2759"/>
<keyword evidence="6" id="KW-1185">Reference proteome</keyword>
<evidence type="ECO:0000259" key="4">
    <source>
        <dbReference type="PROSITE" id="PS51371"/>
    </source>
</evidence>
<dbReference type="SUPFAM" id="SSF54631">
    <property type="entry name" value="CBS-domain pair"/>
    <property type="match status" value="2"/>
</dbReference>
<dbReference type="InterPro" id="IPR000644">
    <property type="entry name" value="CBS_dom"/>
</dbReference>
<sequence>MGEDGAAVLAEFWGSTRCGELVEEHLAGATPEVLRSDMTIGEGFARLVERNILSALVERPKAPDGTKAGYCGLLSYRAVLEAFLEIYPKGSPRPDGLTAEQIAHIVQDSLNSRYNSLEEFCRQNKPSFIAVDNDDVLNVALGFFVNGTHRLTVVDGQNNLVGTLTQSMVLKHLKQKMHPDLDFIVNETLELLGLTNPERTVMSCFDSEPVLSAVSMIVKYDISSVAILDDRGLLTGSVSLSDIKYIFRFRRGDLLWAPLHDFLRAVREFQSISEHSARDTFPYFGTHADKSLAHAINRMVLLKTHRLWIVDDFHHVRGCVSITDVIRKLASLT</sequence>
<dbReference type="GO" id="GO:0004865">
    <property type="term" value="F:protein serine/threonine phosphatase inhibitor activity"/>
    <property type="evidence" value="ECO:0007669"/>
    <property type="project" value="TreeGrafter"/>
</dbReference>
<dbReference type="OMA" id="KIDNTEQ"/>
<keyword evidence="2 3" id="KW-0129">CBS domain</keyword>
<gene>
    <name evidence="5" type="ORF">FVE85_4481</name>
</gene>
<dbReference type="GO" id="GO:0042149">
    <property type="term" value="P:cellular response to glucose starvation"/>
    <property type="evidence" value="ECO:0007669"/>
    <property type="project" value="TreeGrafter"/>
</dbReference>
<dbReference type="Pfam" id="PF00571">
    <property type="entry name" value="CBS"/>
    <property type="match status" value="3"/>
</dbReference>
<dbReference type="EMBL" id="VRMN01000016">
    <property type="protein sequence ID" value="KAA8491064.1"/>
    <property type="molecule type" value="Genomic_DNA"/>
</dbReference>
<feature type="domain" description="CBS" evidence="4">
    <location>
        <begin position="123"/>
        <end position="181"/>
    </location>
</feature>
<organism evidence="5 6">
    <name type="scientific">Porphyridium purpureum</name>
    <name type="common">Red alga</name>
    <name type="synonym">Porphyridium cruentum</name>
    <dbReference type="NCBI Taxonomy" id="35688"/>
    <lineage>
        <taxon>Eukaryota</taxon>
        <taxon>Rhodophyta</taxon>
        <taxon>Bangiophyceae</taxon>
        <taxon>Porphyridiales</taxon>
        <taxon>Porphyridiaceae</taxon>
        <taxon>Porphyridium</taxon>
    </lineage>
</organism>
<evidence type="ECO:0000313" key="6">
    <source>
        <dbReference type="Proteomes" id="UP000324585"/>
    </source>
</evidence>
<dbReference type="Gene3D" id="3.10.580.10">
    <property type="entry name" value="CBS-domain"/>
    <property type="match status" value="2"/>
</dbReference>
<protein>
    <submittedName>
        <fullName evidence="5">Protein SDS23</fullName>
    </submittedName>
</protein>
<dbReference type="SMART" id="SM00116">
    <property type="entry name" value="CBS"/>
    <property type="match status" value="3"/>
</dbReference>
<feature type="domain" description="CBS" evidence="4">
    <location>
        <begin position="197"/>
        <end position="254"/>
    </location>
</feature>
<dbReference type="PANTHER" id="PTHR13780:SF36">
    <property type="entry name" value="CBS DOMAIN-CONTAINING PROTEIN"/>
    <property type="match status" value="1"/>
</dbReference>
<comment type="caution">
    <text evidence="5">The sequence shown here is derived from an EMBL/GenBank/DDBJ whole genome shotgun (WGS) entry which is preliminary data.</text>
</comment>
<evidence type="ECO:0000256" key="1">
    <source>
        <dbReference type="ARBA" id="ARBA00022737"/>
    </source>
</evidence>
<evidence type="ECO:0000256" key="2">
    <source>
        <dbReference type="ARBA" id="ARBA00023122"/>
    </source>
</evidence>
<accession>A0A5J4YJY1</accession>
<dbReference type="InterPro" id="IPR046342">
    <property type="entry name" value="CBS_dom_sf"/>
</dbReference>
<proteinExistence type="predicted"/>
<dbReference type="InterPro" id="IPR050511">
    <property type="entry name" value="AMPK_gamma/SDS23_families"/>
</dbReference>
<dbReference type="CDD" id="cd02205">
    <property type="entry name" value="CBS_pair_SF"/>
    <property type="match status" value="1"/>
</dbReference>